<gene>
    <name evidence="2" type="ORF">M9Y10_009462</name>
</gene>
<evidence type="ECO:0000256" key="1">
    <source>
        <dbReference type="SAM" id="Phobius"/>
    </source>
</evidence>
<evidence type="ECO:0008006" key="4">
    <source>
        <dbReference type="Google" id="ProtNLM"/>
    </source>
</evidence>
<dbReference type="InterPro" id="IPR011050">
    <property type="entry name" value="Pectin_lyase_fold/virulence"/>
</dbReference>
<name>A0ABR2IQ85_9EUKA</name>
<dbReference type="EMBL" id="JAPFFF010000015">
    <property type="protein sequence ID" value="KAK8866498.1"/>
    <property type="molecule type" value="Genomic_DNA"/>
</dbReference>
<keyword evidence="3" id="KW-1185">Reference proteome</keyword>
<sequence>MLDKNIDLEEDLIRFSDFMSYAVSLNCIISGEDTVVDGSNYNPSNPGLIFASPADESKISYFNFVNFKTTILCVKSIIKMSISHCQFFSNEIKFGYGMLFSSHGTIKIRDCNFFDNFFNGANCIEVYTSQIYIKHSTFNDNIIQSPLNNLVYSANSIIEFNNLTFNRIFSSSSVFKFEYRTYLTIVNVLFLQNSGSEIINCDGACNSVLNYVSFYQNTGTLFKATSVCPILVLKWCQLESNIANNNPLFDMMNGRFFITKPCRIIKNHAYCFVDFHNAYSQFSLSNSVFERNSMVSHFVYVSNLTTLKVFGVIFSHNSMPNGIIIGDSVFVKIHISTFKKNSGQPLQCHNCYSSIYLTSFIDCSEPALILTGQNSRKSHISSSQFLTSAPNNQNIIYINSSMCSMRFVRFSEPKAKAIPPGVSYFMCEFNQEGKGMYLKETFFISGSCVFIIIIIIITDCCGLIRSCFC</sequence>
<dbReference type="SUPFAM" id="SSF51126">
    <property type="entry name" value="Pectin lyase-like"/>
    <property type="match status" value="1"/>
</dbReference>
<reference evidence="2 3" key="1">
    <citation type="submission" date="2024-04" db="EMBL/GenBank/DDBJ databases">
        <title>Tritrichomonas musculus Genome.</title>
        <authorList>
            <person name="Alves-Ferreira E."/>
            <person name="Grigg M."/>
            <person name="Lorenzi H."/>
            <person name="Galac M."/>
        </authorList>
    </citation>
    <scope>NUCLEOTIDE SEQUENCE [LARGE SCALE GENOMIC DNA]</scope>
    <source>
        <strain evidence="2 3">EAF2021</strain>
    </source>
</reference>
<evidence type="ECO:0000313" key="2">
    <source>
        <dbReference type="EMBL" id="KAK8866498.1"/>
    </source>
</evidence>
<accession>A0ABR2IQ85</accession>
<organism evidence="2 3">
    <name type="scientific">Tritrichomonas musculus</name>
    <dbReference type="NCBI Taxonomy" id="1915356"/>
    <lineage>
        <taxon>Eukaryota</taxon>
        <taxon>Metamonada</taxon>
        <taxon>Parabasalia</taxon>
        <taxon>Tritrichomonadida</taxon>
        <taxon>Tritrichomonadidae</taxon>
        <taxon>Tritrichomonas</taxon>
    </lineage>
</organism>
<dbReference type="Proteomes" id="UP001470230">
    <property type="component" value="Unassembled WGS sequence"/>
</dbReference>
<evidence type="ECO:0000313" key="3">
    <source>
        <dbReference type="Proteomes" id="UP001470230"/>
    </source>
</evidence>
<comment type="caution">
    <text evidence="2">The sequence shown here is derived from an EMBL/GenBank/DDBJ whole genome shotgun (WGS) entry which is preliminary data.</text>
</comment>
<keyword evidence="1" id="KW-0812">Transmembrane</keyword>
<keyword evidence="1" id="KW-0472">Membrane</keyword>
<feature type="transmembrane region" description="Helical" evidence="1">
    <location>
        <begin position="442"/>
        <end position="464"/>
    </location>
</feature>
<keyword evidence="1" id="KW-1133">Transmembrane helix</keyword>
<protein>
    <recommendedName>
        <fullName evidence="4">Right handed beta helix domain-containing protein</fullName>
    </recommendedName>
</protein>
<proteinExistence type="predicted"/>